<sequence length="211" mass="24083">MLNLPTIAHYGNKSHENALETLEAIKLFCEQLVKTGDDRLLSYTISCQYNDTMVNISVAGHVAEVNEWLKSALSIPPKELEEVSKWSEKTLNYLDMYKLKDSRPNLGDLLNFSGCLCFERLFLDPYYYDYNLVGSNVEILYKIPVNEKDLFKLVESGEISSSPAWIIKSSKCSRCGESYVNCTCSKYFQSGIMQTVEKGDYLGNFWTNRKA</sequence>
<protein>
    <submittedName>
        <fullName evidence="1">Uncharacterized protein</fullName>
    </submittedName>
</protein>
<dbReference type="AlphaFoldDB" id="A0A645DIH6"/>
<accession>A0A645DIH6</accession>
<organism evidence="1">
    <name type="scientific">bioreactor metagenome</name>
    <dbReference type="NCBI Taxonomy" id="1076179"/>
    <lineage>
        <taxon>unclassified sequences</taxon>
        <taxon>metagenomes</taxon>
        <taxon>ecological metagenomes</taxon>
    </lineage>
</organism>
<proteinExistence type="predicted"/>
<reference evidence="1" key="1">
    <citation type="submission" date="2019-08" db="EMBL/GenBank/DDBJ databases">
        <authorList>
            <person name="Kucharzyk K."/>
            <person name="Murdoch R.W."/>
            <person name="Higgins S."/>
            <person name="Loffler F."/>
        </authorList>
    </citation>
    <scope>NUCLEOTIDE SEQUENCE</scope>
</reference>
<name>A0A645DIH6_9ZZZZ</name>
<comment type="caution">
    <text evidence="1">The sequence shown here is derived from an EMBL/GenBank/DDBJ whole genome shotgun (WGS) entry which is preliminary data.</text>
</comment>
<gene>
    <name evidence="1" type="ORF">SDC9_135505</name>
</gene>
<evidence type="ECO:0000313" key="1">
    <source>
        <dbReference type="EMBL" id="MPM88402.1"/>
    </source>
</evidence>
<dbReference type="EMBL" id="VSSQ01036023">
    <property type="protein sequence ID" value="MPM88402.1"/>
    <property type="molecule type" value="Genomic_DNA"/>
</dbReference>